<feature type="transmembrane region" description="Helical" evidence="1">
    <location>
        <begin position="6"/>
        <end position="28"/>
    </location>
</feature>
<evidence type="ECO:0000313" key="2">
    <source>
        <dbReference type="EMBL" id="SBR58294.1"/>
    </source>
</evidence>
<evidence type="ECO:0000256" key="1">
    <source>
        <dbReference type="SAM" id="Phobius"/>
    </source>
</evidence>
<dbReference type="AlphaFoldDB" id="A0A1A8MPC2"/>
<feature type="non-terminal residue" evidence="2">
    <location>
        <position position="38"/>
    </location>
</feature>
<protein>
    <submittedName>
        <fullName evidence="2">Uncharacterized protein</fullName>
    </submittedName>
</protein>
<dbReference type="EMBL" id="HAEF01017135">
    <property type="protein sequence ID" value="SBR58294.1"/>
    <property type="molecule type" value="Transcribed_RNA"/>
</dbReference>
<accession>A0A1A8MPC2</accession>
<organism evidence="2">
    <name type="scientific">Nothobranchius pienaari</name>
    <dbReference type="NCBI Taxonomy" id="704102"/>
    <lineage>
        <taxon>Eukaryota</taxon>
        <taxon>Metazoa</taxon>
        <taxon>Chordata</taxon>
        <taxon>Craniata</taxon>
        <taxon>Vertebrata</taxon>
        <taxon>Euteleostomi</taxon>
        <taxon>Actinopterygii</taxon>
        <taxon>Neopterygii</taxon>
        <taxon>Teleostei</taxon>
        <taxon>Neoteleostei</taxon>
        <taxon>Acanthomorphata</taxon>
        <taxon>Ovalentaria</taxon>
        <taxon>Atherinomorphae</taxon>
        <taxon>Cyprinodontiformes</taxon>
        <taxon>Nothobranchiidae</taxon>
        <taxon>Nothobranchius</taxon>
    </lineage>
</organism>
<feature type="non-terminal residue" evidence="2">
    <location>
        <position position="1"/>
    </location>
</feature>
<reference evidence="2" key="2">
    <citation type="submission" date="2016-06" db="EMBL/GenBank/DDBJ databases">
        <title>The genome of a short-lived fish provides insights into sex chromosome evolution and the genetic control of aging.</title>
        <authorList>
            <person name="Reichwald K."/>
            <person name="Felder M."/>
            <person name="Petzold A."/>
            <person name="Koch P."/>
            <person name="Groth M."/>
            <person name="Platzer M."/>
        </authorList>
    </citation>
    <scope>NUCLEOTIDE SEQUENCE</scope>
    <source>
        <tissue evidence="2">Brain</tissue>
    </source>
</reference>
<reference evidence="2" key="1">
    <citation type="submission" date="2016-05" db="EMBL/GenBank/DDBJ databases">
        <authorList>
            <person name="Lavstsen T."/>
            <person name="Jespersen J.S."/>
        </authorList>
    </citation>
    <scope>NUCLEOTIDE SEQUENCE</scope>
    <source>
        <tissue evidence="2">Brain</tissue>
    </source>
</reference>
<keyword evidence="1" id="KW-1133">Transmembrane helix</keyword>
<gene>
    <name evidence="2" type="primary">Nfu_g_1_011178</name>
</gene>
<keyword evidence="1" id="KW-0812">Transmembrane</keyword>
<keyword evidence="1" id="KW-0472">Membrane</keyword>
<proteinExistence type="predicted"/>
<name>A0A1A8MPC2_9TELE</name>
<sequence length="38" mass="4690">ATETCVFLEILIIFLLVNYIFFILYYNYVFNKQDQFMV</sequence>